<dbReference type="RefSeq" id="WP_169021454.1">
    <property type="nucleotide sequence ID" value="NZ_JABBMT010000043.1"/>
</dbReference>
<dbReference type="InterPro" id="IPR022385">
    <property type="entry name" value="Rhs_assc_core"/>
</dbReference>
<gene>
    <name evidence="1" type="ORF">HHO47_17490</name>
</gene>
<dbReference type="InterPro" id="IPR050708">
    <property type="entry name" value="T6SS_VgrG/RHS"/>
</dbReference>
<proteinExistence type="predicted"/>
<keyword evidence="2" id="KW-1185">Reference proteome</keyword>
<sequence>MQARYYDPVIGRFYSNDPVGYTAANPVMSFNRYMYVNNNPYKYTDPNGEFLWGAVIGAGIELVAQISTGQDIDMTDIAIAGAVGAVTGGFAGRAATQAVKGAITASKAVKQTTAVSAAASGVGSMGQDVANGDSISVSKAAISTVSGAAGGLVGGKVGNSFAGKLDSMSNAGGIASQISSTTRSAMVGNTAGQTTSAATGLANKATDLGISVADKKVKENL</sequence>
<name>A0A7Y0DVV3_9GAMM</name>
<reference evidence="1" key="1">
    <citation type="submission" date="2020-04" db="EMBL/GenBank/DDBJ databases">
        <title>Genome Sequencing for Pseudoaltermonas arctica.</title>
        <authorList>
            <person name="Elkins N.S."/>
        </authorList>
    </citation>
    <scope>NUCLEOTIDE SEQUENCE [LARGE SCALE GENOMIC DNA]</scope>
    <source>
        <strain evidence="1">NEC-BIFX-2020_0012</strain>
    </source>
</reference>
<dbReference type="Gene3D" id="2.180.10.10">
    <property type="entry name" value="RHS repeat-associated core"/>
    <property type="match status" value="1"/>
</dbReference>
<dbReference type="Proteomes" id="UP000570493">
    <property type="component" value="Unassembled WGS sequence"/>
</dbReference>
<comment type="caution">
    <text evidence="1">The sequence shown here is derived from an EMBL/GenBank/DDBJ whole genome shotgun (WGS) entry which is preliminary data.</text>
</comment>
<dbReference type="PANTHER" id="PTHR32305">
    <property type="match status" value="1"/>
</dbReference>
<dbReference type="PANTHER" id="PTHR32305:SF15">
    <property type="entry name" value="PROTEIN RHSA-RELATED"/>
    <property type="match status" value="1"/>
</dbReference>
<accession>A0A7Y0DVV3</accession>
<evidence type="ECO:0000313" key="2">
    <source>
        <dbReference type="Proteomes" id="UP000570493"/>
    </source>
</evidence>
<protein>
    <submittedName>
        <fullName evidence="1">RHS repeat-associated core domain-containing protein</fullName>
    </submittedName>
</protein>
<evidence type="ECO:0000313" key="1">
    <source>
        <dbReference type="EMBL" id="NMM42551.1"/>
    </source>
</evidence>
<organism evidence="1 2">
    <name type="scientific">Pseudoalteromonas arctica</name>
    <dbReference type="NCBI Taxonomy" id="394751"/>
    <lineage>
        <taxon>Bacteria</taxon>
        <taxon>Pseudomonadati</taxon>
        <taxon>Pseudomonadota</taxon>
        <taxon>Gammaproteobacteria</taxon>
        <taxon>Alteromonadales</taxon>
        <taxon>Pseudoalteromonadaceae</taxon>
        <taxon>Pseudoalteromonas</taxon>
    </lineage>
</organism>
<dbReference type="NCBIfam" id="TIGR03696">
    <property type="entry name" value="Rhs_assc_core"/>
    <property type="match status" value="1"/>
</dbReference>
<dbReference type="EMBL" id="JABBMT010000043">
    <property type="protein sequence ID" value="NMM42551.1"/>
    <property type="molecule type" value="Genomic_DNA"/>
</dbReference>
<dbReference type="AlphaFoldDB" id="A0A7Y0DVV3"/>